<evidence type="ECO:0000256" key="5">
    <source>
        <dbReference type="HAMAP-Rule" id="MF_01361"/>
    </source>
</evidence>
<evidence type="ECO:0000256" key="4">
    <source>
        <dbReference type="ARBA" id="ARBA00023136"/>
    </source>
</evidence>
<keyword evidence="3 5" id="KW-1133">Transmembrane helix</keyword>
<gene>
    <name evidence="6" type="ORF">EAH82_10960</name>
</gene>
<comment type="subcellular location">
    <subcellularLocation>
        <location evidence="5">Cell membrane</location>
        <topology evidence="5">Single-pass membrane protein</topology>
    </subcellularLocation>
</comment>
<evidence type="ECO:0000256" key="2">
    <source>
        <dbReference type="ARBA" id="ARBA00022692"/>
    </source>
</evidence>
<keyword evidence="2 5" id="KW-0812">Transmembrane</keyword>
<dbReference type="InterPro" id="IPR009760">
    <property type="entry name" value="DUF1328"/>
</dbReference>
<evidence type="ECO:0000256" key="1">
    <source>
        <dbReference type="ARBA" id="ARBA00022475"/>
    </source>
</evidence>
<protein>
    <recommendedName>
        <fullName evidence="5">UPF0391 membrane protein EAH82_10960</fullName>
    </recommendedName>
</protein>
<keyword evidence="1 5" id="KW-1003">Cell membrane</keyword>
<proteinExistence type="inferred from homology"/>
<comment type="caution">
    <text evidence="6">The sequence shown here is derived from an EMBL/GenBank/DDBJ whole genome shotgun (WGS) entry which is preliminary data.</text>
</comment>
<organism evidence="6 7">
    <name type="scientific">Variovorax guangxiensis</name>
    <dbReference type="NCBI Taxonomy" id="1775474"/>
    <lineage>
        <taxon>Bacteria</taxon>
        <taxon>Pseudomonadati</taxon>
        <taxon>Pseudomonadota</taxon>
        <taxon>Betaproteobacteria</taxon>
        <taxon>Burkholderiales</taxon>
        <taxon>Comamonadaceae</taxon>
        <taxon>Variovorax</taxon>
    </lineage>
</organism>
<evidence type="ECO:0000313" key="7">
    <source>
        <dbReference type="Proteomes" id="UP000319212"/>
    </source>
</evidence>
<sequence>MLKYAIIFAIVSLIAGALGFGGVAAGAAGIAKVLFGLFLVLTVIFLVLAALGVGAVRKAID</sequence>
<feature type="transmembrane region" description="Helical" evidence="5">
    <location>
        <begin position="35"/>
        <end position="56"/>
    </location>
</feature>
<dbReference type="NCBIfam" id="NF010235">
    <property type="entry name" value="PRK13682.2-6"/>
    <property type="match status" value="1"/>
</dbReference>
<reference evidence="6 7" key="1">
    <citation type="journal article" date="2019" name="Environ. Microbiol.">
        <title>Species interactions and distinct microbial communities in high Arctic permafrost affected cryosols are associated with the CH4 and CO2 gas fluxes.</title>
        <authorList>
            <person name="Altshuler I."/>
            <person name="Hamel J."/>
            <person name="Turney S."/>
            <person name="Magnuson E."/>
            <person name="Levesque R."/>
            <person name="Greer C."/>
            <person name="Whyte L.G."/>
        </authorList>
    </citation>
    <scope>NUCLEOTIDE SEQUENCE [LARGE SCALE GENOMIC DNA]</scope>
    <source>
        <strain evidence="6 7">S06.C</strain>
    </source>
</reference>
<name>A0A502DUX2_9BURK</name>
<accession>A0A502DUX2</accession>
<dbReference type="GO" id="GO:0005886">
    <property type="term" value="C:plasma membrane"/>
    <property type="evidence" value="ECO:0007669"/>
    <property type="project" value="UniProtKB-SubCell"/>
</dbReference>
<dbReference type="AlphaFoldDB" id="A0A502DUX2"/>
<dbReference type="Pfam" id="PF07043">
    <property type="entry name" value="DUF1328"/>
    <property type="match status" value="1"/>
</dbReference>
<dbReference type="HAMAP" id="MF_01361">
    <property type="entry name" value="UPF0391"/>
    <property type="match status" value="1"/>
</dbReference>
<dbReference type="EMBL" id="RCZI01000002">
    <property type="protein sequence ID" value="TPG29255.1"/>
    <property type="molecule type" value="Genomic_DNA"/>
</dbReference>
<evidence type="ECO:0000313" key="6">
    <source>
        <dbReference type="EMBL" id="TPG29255.1"/>
    </source>
</evidence>
<evidence type="ECO:0000256" key="3">
    <source>
        <dbReference type="ARBA" id="ARBA00022989"/>
    </source>
</evidence>
<dbReference type="RefSeq" id="WP_140841607.1">
    <property type="nucleotide sequence ID" value="NZ_RCZI01000002.1"/>
</dbReference>
<dbReference type="Proteomes" id="UP000319212">
    <property type="component" value="Unassembled WGS sequence"/>
</dbReference>
<comment type="similarity">
    <text evidence="5">Belongs to the UPF0391 family.</text>
</comment>
<keyword evidence="4 5" id="KW-0472">Membrane</keyword>
<dbReference type="PIRSF" id="PIRSF036466">
    <property type="entry name" value="UCP036466"/>
    <property type="match status" value="1"/>
</dbReference>